<organism evidence="1 2">
    <name type="scientific">Actinocatenispora rupis</name>
    <dbReference type="NCBI Taxonomy" id="519421"/>
    <lineage>
        <taxon>Bacteria</taxon>
        <taxon>Bacillati</taxon>
        <taxon>Actinomycetota</taxon>
        <taxon>Actinomycetes</taxon>
        <taxon>Micromonosporales</taxon>
        <taxon>Micromonosporaceae</taxon>
        <taxon>Actinocatenispora</taxon>
    </lineage>
</organism>
<reference evidence="1" key="1">
    <citation type="submission" date="2021-01" db="EMBL/GenBank/DDBJ databases">
        <title>Whole genome shotgun sequence of Actinocatenispora rupis NBRC 107355.</title>
        <authorList>
            <person name="Komaki H."/>
            <person name="Tamura T."/>
        </authorList>
    </citation>
    <scope>NUCLEOTIDE SEQUENCE</scope>
    <source>
        <strain evidence="1">NBRC 107355</strain>
    </source>
</reference>
<name>A0A8J3J3H2_9ACTN</name>
<keyword evidence="2" id="KW-1185">Reference proteome</keyword>
<dbReference type="AlphaFoldDB" id="A0A8J3J3H2"/>
<protein>
    <recommendedName>
        <fullName evidence="3">Polyketide cyclase / dehydrase and lipid transport</fullName>
    </recommendedName>
</protein>
<comment type="caution">
    <text evidence="1">The sequence shown here is derived from an EMBL/GenBank/DDBJ whole genome shotgun (WGS) entry which is preliminary data.</text>
</comment>
<accession>A0A8J3J3H2</accession>
<sequence length="133" mass="14779">MPQVDVLQEMFVAAPPRRVADRLADPAVPAALWPDLTVTVTERRGDEGRRYAVDGAWRGTAELWLEPCADGVLVHAYLRVDRAAGVPSAAACGREWRRRDAAMRRALWPYKDELEADRSPGDPVAPRPRAHAE</sequence>
<evidence type="ECO:0000313" key="2">
    <source>
        <dbReference type="Proteomes" id="UP000612808"/>
    </source>
</evidence>
<evidence type="ECO:0008006" key="3">
    <source>
        <dbReference type="Google" id="ProtNLM"/>
    </source>
</evidence>
<evidence type="ECO:0000313" key="1">
    <source>
        <dbReference type="EMBL" id="GID13493.1"/>
    </source>
</evidence>
<proteinExistence type="predicted"/>
<dbReference type="EMBL" id="BOMB01000024">
    <property type="protein sequence ID" value="GID13493.1"/>
    <property type="molecule type" value="Genomic_DNA"/>
</dbReference>
<gene>
    <name evidence="1" type="ORF">Aru02nite_43820</name>
</gene>
<dbReference type="SUPFAM" id="SSF55961">
    <property type="entry name" value="Bet v1-like"/>
    <property type="match status" value="1"/>
</dbReference>
<dbReference type="Proteomes" id="UP000612808">
    <property type="component" value="Unassembled WGS sequence"/>
</dbReference>